<dbReference type="SUPFAM" id="SSF56112">
    <property type="entry name" value="Protein kinase-like (PK-like)"/>
    <property type="match status" value="1"/>
</dbReference>
<dbReference type="Proteomes" id="UP000237347">
    <property type="component" value="Unassembled WGS sequence"/>
</dbReference>
<evidence type="ECO:0000259" key="8">
    <source>
        <dbReference type="Pfam" id="PF12819"/>
    </source>
</evidence>
<dbReference type="Pfam" id="PF12819">
    <property type="entry name" value="Malectin_like"/>
    <property type="match status" value="2"/>
</dbReference>
<feature type="transmembrane region" description="Helical" evidence="7">
    <location>
        <begin position="486"/>
        <end position="511"/>
    </location>
</feature>
<dbReference type="AlphaFoldDB" id="A0AAW0KZG9"/>
<organism evidence="9 10">
    <name type="scientific">Quercus suber</name>
    <name type="common">Cork oak</name>
    <dbReference type="NCBI Taxonomy" id="58331"/>
    <lineage>
        <taxon>Eukaryota</taxon>
        <taxon>Viridiplantae</taxon>
        <taxon>Streptophyta</taxon>
        <taxon>Embryophyta</taxon>
        <taxon>Tracheophyta</taxon>
        <taxon>Spermatophyta</taxon>
        <taxon>Magnoliopsida</taxon>
        <taxon>eudicotyledons</taxon>
        <taxon>Gunneridae</taxon>
        <taxon>Pentapetalae</taxon>
        <taxon>rosids</taxon>
        <taxon>fabids</taxon>
        <taxon>Fagales</taxon>
        <taxon>Fagaceae</taxon>
        <taxon>Quercus</taxon>
    </lineage>
</organism>
<dbReference type="Gene3D" id="3.30.200.20">
    <property type="entry name" value="Phosphorylase Kinase, domain 1"/>
    <property type="match status" value="1"/>
</dbReference>
<dbReference type="PANTHER" id="PTHR45631:SF202">
    <property type="entry name" value="SENESCENCE-INDUCED RECEPTOR-LIKE SERINE_THREONINE-PROTEIN KINASE"/>
    <property type="match status" value="1"/>
</dbReference>
<feature type="binding site" evidence="6">
    <location>
        <position position="580"/>
    </location>
    <ligand>
        <name>ATP</name>
        <dbReference type="ChEBI" id="CHEBI:30616"/>
    </ligand>
</feature>
<dbReference type="GO" id="GO:0016020">
    <property type="term" value="C:membrane"/>
    <property type="evidence" value="ECO:0007669"/>
    <property type="project" value="UniProtKB-SubCell"/>
</dbReference>
<gene>
    <name evidence="9" type="primary">IOS1_10</name>
    <name evidence="9" type="ORF">CFP56_011596</name>
</gene>
<dbReference type="GO" id="GO:0016301">
    <property type="term" value="F:kinase activity"/>
    <property type="evidence" value="ECO:0007669"/>
    <property type="project" value="UniProtKB-KW"/>
</dbReference>
<dbReference type="GO" id="GO:0005524">
    <property type="term" value="F:ATP binding"/>
    <property type="evidence" value="ECO:0007669"/>
    <property type="project" value="UniProtKB-UniRule"/>
</dbReference>
<sequence length="604" mass="66910">MAGFISIDCGLAANSSYSEPTTGVIYISDATYIDTGVSKSIPIEFKDGLQQQVWTLRSFPQGIRNCYSINNITQGTKYIIRANFFYGNYDGQGNLPEFDLHFEPNLWDTIKIENISLSVIKELIHVPSLNHIQVCLVNTGLGTPFISALELRPINSSSYVTNFGSLSLFLRSDLGSEKGYRYKDDVYDRYWSPYDCNYWKALSTSLTVDSERHNAYWVPYVVMSTAATPINESAPMKFYQDQGSLCKHGEQKKQDSTCIAEFQGFCLTTNADHNHAPNVVTAQAPAFTPDQYQQLLSLIGVHQTSTVQECHMVNAISLPSNAVADDQAFPDAFDHDVAATPIVHSDAPKKSSRPTDTNSEFYVYMHFAEVVKLRTNESRSFNITINGELWYGPLSPRYLSTDTVYSTAALTGGKYVFSILKTGNSTLPPIINAIEIYTVKDLSQSETDQQDAKLIERSEKGSLLLSVDENSNFCGSGSCNKKKKKIAVPIVASVGGLFILSLTLVAILWGLRSGKQQHTTKVAKVDLEPSVQNQSLESIQRQFAYPDLLRITNNFERILGKGGFGTVFHGCIDDTQVAVKMLSASSVQGYQQFQAEASNYNLNS</sequence>
<name>A0AAW0KZG9_QUESU</name>
<keyword evidence="3" id="KW-0732">Signal</keyword>
<evidence type="ECO:0000313" key="10">
    <source>
        <dbReference type="Proteomes" id="UP000237347"/>
    </source>
</evidence>
<evidence type="ECO:0000313" key="9">
    <source>
        <dbReference type="EMBL" id="KAK7844118.1"/>
    </source>
</evidence>
<dbReference type="EMBL" id="PKMF04000191">
    <property type="protein sequence ID" value="KAK7844118.1"/>
    <property type="molecule type" value="Genomic_DNA"/>
</dbReference>
<proteinExistence type="predicted"/>
<comment type="caution">
    <text evidence="9">The sequence shown here is derived from an EMBL/GenBank/DDBJ whole genome shotgun (WGS) entry which is preliminary data.</text>
</comment>
<feature type="domain" description="Malectin-like" evidence="8">
    <location>
        <begin position="7"/>
        <end position="240"/>
    </location>
</feature>
<evidence type="ECO:0000256" key="5">
    <source>
        <dbReference type="ARBA" id="ARBA00023136"/>
    </source>
</evidence>
<keyword evidence="6" id="KW-0547">Nucleotide-binding</keyword>
<reference evidence="9 10" key="1">
    <citation type="journal article" date="2018" name="Sci. Data">
        <title>The draft genome sequence of cork oak.</title>
        <authorList>
            <person name="Ramos A.M."/>
            <person name="Usie A."/>
            <person name="Barbosa P."/>
            <person name="Barros P.M."/>
            <person name="Capote T."/>
            <person name="Chaves I."/>
            <person name="Simoes F."/>
            <person name="Abreu I."/>
            <person name="Carrasquinho I."/>
            <person name="Faro C."/>
            <person name="Guimaraes J.B."/>
            <person name="Mendonca D."/>
            <person name="Nobrega F."/>
            <person name="Rodrigues L."/>
            <person name="Saibo N.J.M."/>
            <person name="Varela M.C."/>
            <person name="Egas C."/>
            <person name="Matos J."/>
            <person name="Miguel C.M."/>
            <person name="Oliveira M.M."/>
            <person name="Ricardo C.P."/>
            <person name="Goncalves S."/>
        </authorList>
    </citation>
    <scope>NUCLEOTIDE SEQUENCE [LARGE SCALE GENOMIC DNA]</scope>
    <source>
        <strain evidence="10">cv. HL8</strain>
    </source>
</reference>
<keyword evidence="5 7" id="KW-0472">Membrane</keyword>
<keyword evidence="4 7" id="KW-1133">Transmembrane helix</keyword>
<comment type="subcellular location">
    <subcellularLocation>
        <location evidence="1">Membrane</location>
        <topology evidence="1">Single-pass membrane protein</topology>
    </subcellularLocation>
</comment>
<dbReference type="InterPro" id="IPR011009">
    <property type="entry name" value="Kinase-like_dom_sf"/>
</dbReference>
<evidence type="ECO:0000256" key="6">
    <source>
        <dbReference type="PROSITE-ProRule" id="PRU10141"/>
    </source>
</evidence>
<keyword evidence="6" id="KW-0067">ATP-binding</keyword>
<keyword evidence="2 7" id="KW-0812">Transmembrane</keyword>
<dbReference type="PANTHER" id="PTHR45631">
    <property type="entry name" value="OS07G0107800 PROTEIN-RELATED"/>
    <property type="match status" value="1"/>
</dbReference>
<evidence type="ECO:0000256" key="7">
    <source>
        <dbReference type="SAM" id="Phobius"/>
    </source>
</evidence>
<dbReference type="InterPro" id="IPR017441">
    <property type="entry name" value="Protein_kinase_ATP_BS"/>
</dbReference>
<evidence type="ECO:0000256" key="3">
    <source>
        <dbReference type="ARBA" id="ARBA00022729"/>
    </source>
</evidence>
<accession>A0AAW0KZG9</accession>
<protein>
    <submittedName>
        <fullName evidence="9">Lrr receptor-like serine/threonine-protein kinase ios1</fullName>
    </submittedName>
</protein>
<dbReference type="InterPro" id="IPR024788">
    <property type="entry name" value="Malectin-like_Carb-bd_dom"/>
</dbReference>
<feature type="domain" description="Malectin-like" evidence="8">
    <location>
        <begin position="338"/>
        <end position="439"/>
    </location>
</feature>
<evidence type="ECO:0000256" key="2">
    <source>
        <dbReference type="ARBA" id="ARBA00022692"/>
    </source>
</evidence>
<dbReference type="PROSITE" id="PS00107">
    <property type="entry name" value="PROTEIN_KINASE_ATP"/>
    <property type="match status" value="1"/>
</dbReference>
<evidence type="ECO:0000256" key="1">
    <source>
        <dbReference type="ARBA" id="ARBA00004167"/>
    </source>
</evidence>
<keyword evidence="10" id="KW-1185">Reference proteome</keyword>
<evidence type="ECO:0000256" key="4">
    <source>
        <dbReference type="ARBA" id="ARBA00022989"/>
    </source>
</evidence>